<protein>
    <submittedName>
        <fullName evidence="4">D-alanyl-D-alanine carboxypeptidase/D-alanyl-D-alanine-endopeptidase</fullName>
    </submittedName>
</protein>
<dbReference type="PANTHER" id="PTHR30023:SF0">
    <property type="entry name" value="PENICILLIN-SENSITIVE CARBOXYPEPTIDASE A"/>
    <property type="match status" value="1"/>
</dbReference>
<dbReference type="GO" id="GO:0000270">
    <property type="term" value="P:peptidoglycan metabolic process"/>
    <property type="evidence" value="ECO:0007669"/>
    <property type="project" value="TreeGrafter"/>
</dbReference>
<comment type="caution">
    <text evidence="4">The sequence shown here is derived from an EMBL/GenBank/DDBJ whole genome shotgun (WGS) entry which is preliminary data.</text>
</comment>
<keyword evidence="3" id="KW-0732">Signal</keyword>
<dbReference type="Gene3D" id="3.40.710.10">
    <property type="entry name" value="DD-peptidase/beta-lactamase superfamily"/>
    <property type="match status" value="1"/>
</dbReference>
<reference evidence="4 5" key="1">
    <citation type="submission" date="2012-05" db="EMBL/GenBank/DDBJ databases">
        <authorList>
            <person name="Weinstock G."/>
            <person name="Sodergren E."/>
            <person name="Lobos E.A."/>
            <person name="Fulton L."/>
            <person name="Fulton R."/>
            <person name="Courtney L."/>
            <person name="Fronick C."/>
            <person name="O'Laughlin M."/>
            <person name="Godfrey J."/>
            <person name="Wilson R.M."/>
            <person name="Miner T."/>
            <person name="Farmer C."/>
            <person name="Delehaunty K."/>
            <person name="Cordes M."/>
            <person name="Minx P."/>
            <person name="Tomlinson C."/>
            <person name="Chen J."/>
            <person name="Wollam A."/>
            <person name="Pepin K.H."/>
            <person name="Bhonagiri V."/>
            <person name="Zhang X."/>
            <person name="Suruliraj S."/>
            <person name="Warren W."/>
            <person name="Mitreva M."/>
            <person name="Mardis E.R."/>
            <person name="Wilson R.K."/>
        </authorList>
    </citation>
    <scope>NUCLEOTIDE SEQUENCE [LARGE SCALE GENOMIC DNA]</scope>
    <source>
        <strain evidence="4 5">F0055</strain>
    </source>
</reference>
<dbReference type="AlphaFoldDB" id="L1N2B1"/>
<evidence type="ECO:0000256" key="2">
    <source>
        <dbReference type="ARBA" id="ARBA00022801"/>
    </source>
</evidence>
<dbReference type="PATRIC" id="fig|1127699.3.peg.2066"/>
<name>L1N2B1_9BACT</name>
<keyword evidence="2" id="KW-0378">Hydrolase</keyword>
<dbReference type="OrthoDB" id="9802627at2"/>
<dbReference type="GO" id="GO:0004185">
    <property type="term" value="F:serine-type carboxypeptidase activity"/>
    <property type="evidence" value="ECO:0007669"/>
    <property type="project" value="InterPro"/>
</dbReference>
<dbReference type="RefSeq" id="WP_009161120.1">
    <property type="nucleotide sequence ID" value="NZ_KB290960.1"/>
</dbReference>
<dbReference type="InterPro" id="IPR000667">
    <property type="entry name" value="Peptidase_S13"/>
</dbReference>
<comment type="similarity">
    <text evidence="1">Belongs to the peptidase S13 family.</text>
</comment>
<dbReference type="HOGENOM" id="CLU_017692_1_3_10"/>
<dbReference type="NCBIfam" id="TIGR00666">
    <property type="entry name" value="PBP4"/>
    <property type="match status" value="1"/>
</dbReference>
<feature type="signal peptide" evidence="3">
    <location>
        <begin position="1"/>
        <end position="21"/>
    </location>
</feature>
<dbReference type="Proteomes" id="UP000010433">
    <property type="component" value="Unassembled WGS sequence"/>
</dbReference>
<proteinExistence type="inferred from homology"/>
<keyword evidence="4" id="KW-0645">Protease</keyword>
<dbReference type="STRING" id="1127699.HMPREF9151_02262"/>
<feature type="chain" id="PRO_5003954160" evidence="3">
    <location>
        <begin position="22"/>
        <end position="416"/>
    </location>
</feature>
<gene>
    <name evidence="4" type="ORF">HMPREF9151_02262</name>
</gene>
<dbReference type="PRINTS" id="PR00922">
    <property type="entry name" value="DADACBPTASE3"/>
</dbReference>
<sequence>MMKKRYILWVLLMWLAGISAAAQTIDDNDSTTTDFFVADTLSVDTLMLSWPQSVQVGIDRLLADEMFKTSQVAVMVYDLDADSAIYRFNERQLLRPASTMKILTAVAAIDRLGGSHRFKTELCYTGKIENATLTGNLYCVGGFDPRFNTDDMHAFIESLRKMGIDTIRGGLYADKSMKDSALLGSGWCWDDNNPVLSPLIYGRRDVFMDKFVQELNDAGIVIEAFTATGNTPQEAITICSRFHTIDQILMRMMKESNNLYAEAMYYQMAAATGNKQATGKNAASVVNRLIDKLGLRSADYRIADGSGLSLYNYVSAELEIHMLRYAYRNANIYLHLYPSLPVAGVDGTLKSRMKNVFTLGNVRAKTGTLAGIISLAGYCTASNGHRLCFAIINQGIMRGRNARNFQDKVCTILCKP</sequence>
<evidence type="ECO:0000313" key="4">
    <source>
        <dbReference type="EMBL" id="EKX97341.1"/>
    </source>
</evidence>
<dbReference type="SUPFAM" id="SSF56601">
    <property type="entry name" value="beta-lactamase/transpeptidase-like"/>
    <property type="match status" value="1"/>
</dbReference>
<dbReference type="EMBL" id="AMEP01000142">
    <property type="protein sequence ID" value="EKX97341.1"/>
    <property type="molecule type" value="Genomic_DNA"/>
</dbReference>
<dbReference type="Gene3D" id="3.50.80.20">
    <property type="entry name" value="D-Ala-D-Ala carboxypeptidase C, peptidase S13"/>
    <property type="match status" value="1"/>
</dbReference>
<dbReference type="PANTHER" id="PTHR30023">
    <property type="entry name" value="D-ALANYL-D-ALANINE CARBOXYPEPTIDASE"/>
    <property type="match status" value="1"/>
</dbReference>
<keyword evidence="4" id="KW-0121">Carboxypeptidase</keyword>
<keyword evidence="5" id="KW-1185">Reference proteome</keyword>
<evidence type="ECO:0000313" key="5">
    <source>
        <dbReference type="Proteomes" id="UP000010433"/>
    </source>
</evidence>
<accession>L1N2B1</accession>
<organism evidence="4 5">
    <name type="scientific">Hoylesella saccharolytica F0055</name>
    <dbReference type="NCBI Taxonomy" id="1127699"/>
    <lineage>
        <taxon>Bacteria</taxon>
        <taxon>Pseudomonadati</taxon>
        <taxon>Bacteroidota</taxon>
        <taxon>Bacteroidia</taxon>
        <taxon>Bacteroidales</taxon>
        <taxon>Prevotellaceae</taxon>
        <taxon>Hoylesella</taxon>
    </lineage>
</organism>
<dbReference type="InterPro" id="IPR012338">
    <property type="entry name" value="Beta-lactam/transpept-like"/>
</dbReference>
<evidence type="ECO:0000256" key="3">
    <source>
        <dbReference type="SAM" id="SignalP"/>
    </source>
</evidence>
<dbReference type="GO" id="GO:0006508">
    <property type="term" value="P:proteolysis"/>
    <property type="evidence" value="ECO:0007669"/>
    <property type="project" value="InterPro"/>
</dbReference>
<dbReference type="Pfam" id="PF02113">
    <property type="entry name" value="Peptidase_S13"/>
    <property type="match status" value="2"/>
</dbReference>
<evidence type="ECO:0000256" key="1">
    <source>
        <dbReference type="ARBA" id="ARBA00006096"/>
    </source>
</evidence>